<accession>A0ABU3ARU6</accession>
<dbReference type="Proteomes" id="UP001180724">
    <property type="component" value="Unassembled WGS sequence"/>
</dbReference>
<proteinExistence type="predicted"/>
<keyword evidence="3" id="KW-1185">Reference proteome</keyword>
<comment type="caution">
    <text evidence="2">The sequence shown here is derived from an EMBL/GenBank/DDBJ whole genome shotgun (WGS) entry which is preliminary data.</text>
</comment>
<evidence type="ECO:0000256" key="1">
    <source>
        <dbReference type="SAM" id="MobiDB-lite"/>
    </source>
</evidence>
<dbReference type="RefSeq" id="WP_311574727.1">
    <property type="nucleotide sequence ID" value="NZ_JAVRFH010000021.1"/>
</dbReference>
<sequence length="109" mass="11186">MTLATDDGHQATDACADLTPIPSDPATLLGDQRGLPADVDSGYFIHSAATAADHVREYGPARIACESIALVLGGDGGGQLFAIGDSGHVWKSTTASWSDDFEVAAANLQ</sequence>
<feature type="region of interest" description="Disordered" evidence="1">
    <location>
        <begin position="1"/>
        <end position="23"/>
    </location>
</feature>
<reference evidence="2" key="1">
    <citation type="submission" date="2024-05" db="EMBL/GenBank/DDBJ databases">
        <title>30 novel species of actinomycetes from the DSMZ collection.</title>
        <authorList>
            <person name="Nouioui I."/>
        </authorList>
    </citation>
    <scope>NUCLEOTIDE SEQUENCE</scope>
    <source>
        <strain evidence="2">DSM 40712</strain>
    </source>
</reference>
<organism evidence="2 3">
    <name type="scientific">Streptomyces lancefieldiae</name>
    <dbReference type="NCBI Taxonomy" id="3075520"/>
    <lineage>
        <taxon>Bacteria</taxon>
        <taxon>Bacillati</taxon>
        <taxon>Actinomycetota</taxon>
        <taxon>Actinomycetes</taxon>
        <taxon>Kitasatosporales</taxon>
        <taxon>Streptomycetaceae</taxon>
        <taxon>Streptomyces</taxon>
    </lineage>
</organism>
<evidence type="ECO:0000313" key="3">
    <source>
        <dbReference type="Proteomes" id="UP001180724"/>
    </source>
</evidence>
<dbReference type="EMBL" id="JAVRFH010000021">
    <property type="protein sequence ID" value="MDT0612678.1"/>
    <property type="molecule type" value="Genomic_DNA"/>
</dbReference>
<protein>
    <submittedName>
        <fullName evidence="2">Uncharacterized protein</fullName>
    </submittedName>
</protein>
<evidence type="ECO:0000313" key="2">
    <source>
        <dbReference type="EMBL" id="MDT0612678.1"/>
    </source>
</evidence>
<feature type="compositionally biased region" description="Basic and acidic residues" evidence="1">
    <location>
        <begin position="1"/>
        <end position="10"/>
    </location>
</feature>
<name>A0ABU3ARU6_9ACTN</name>
<gene>
    <name evidence="2" type="ORF">RM812_21025</name>
</gene>